<dbReference type="RefSeq" id="XP_017783433.1">
    <property type="nucleotide sequence ID" value="XM_017927944.1"/>
</dbReference>
<evidence type="ECO:0000256" key="2">
    <source>
        <dbReference type="RuleBase" id="RU363034"/>
    </source>
</evidence>
<evidence type="ECO:0000313" key="7">
    <source>
        <dbReference type="RefSeq" id="XP_017783433.1"/>
    </source>
</evidence>
<evidence type="ECO:0000256" key="1">
    <source>
        <dbReference type="ARBA" id="ARBA00023157"/>
    </source>
</evidence>
<dbReference type="PROSITE" id="PS50240">
    <property type="entry name" value="TRYPSIN_DOM"/>
    <property type="match status" value="1"/>
</dbReference>
<dbReference type="PROSITE" id="PS00135">
    <property type="entry name" value="TRYPSIN_SER"/>
    <property type="match status" value="1"/>
</dbReference>
<gene>
    <name evidence="6 7" type="primary">LOC108567455</name>
</gene>
<keyword evidence="5" id="KW-1185">Reference proteome</keyword>
<name>A0ABM1N9D3_NICVS</name>
<dbReference type="RefSeq" id="XP_017783431.1">
    <property type="nucleotide sequence ID" value="XM_017927942.1"/>
</dbReference>
<dbReference type="PROSITE" id="PS00134">
    <property type="entry name" value="TRYPSIN_HIS"/>
    <property type="match status" value="1"/>
</dbReference>
<accession>A0ABM1N9D3</accession>
<dbReference type="PANTHER" id="PTHR24258">
    <property type="entry name" value="SERINE PROTEASE-RELATED"/>
    <property type="match status" value="1"/>
</dbReference>
<dbReference type="InterPro" id="IPR018114">
    <property type="entry name" value="TRYPSIN_HIS"/>
</dbReference>
<dbReference type="Gene3D" id="2.40.10.10">
    <property type="entry name" value="Trypsin-like serine proteases"/>
    <property type="match status" value="2"/>
</dbReference>
<feature type="chain" id="PRO_5045022771" evidence="3">
    <location>
        <begin position="25"/>
        <end position="354"/>
    </location>
</feature>
<dbReference type="InterPro" id="IPR001254">
    <property type="entry name" value="Trypsin_dom"/>
</dbReference>
<evidence type="ECO:0000313" key="5">
    <source>
        <dbReference type="Proteomes" id="UP000695000"/>
    </source>
</evidence>
<evidence type="ECO:0000256" key="3">
    <source>
        <dbReference type="SAM" id="SignalP"/>
    </source>
</evidence>
<dbReference type="InterPro" id="IPR033116">
    <property type="entry name" value="TRYPSIN_SER"/>
</dbReference>
<dbReference type="InterPro" id="IPR001314">
    <property type="entry name" value="Peptidase_S1A"/>
</dbReference>
<dbReference type="CDD" id="cd00190">
    <property type="entry name" value="Tryp_SPc"/>
    <property type="match status" value="1"/>
</dbReference>
<dbReference type="SMART" id="SM00020">
    <property type="entry name" value="Tryp_SPc"/>
    <property type="match status" value="1"/>
</dbReference>
<dbReference type="Proteomes" id="UP000695000">
    <property type="component" value="Unplaced"/>
</dbReference>
<keyword evidence="1" id="KW-1015">Disulfide bond</keyword>
<evidence type="ECO:0000313" key="6">
    <source>
        <dbReference type="RefSeq" id="XP_017783431.1"/>
    </source>
</evidence>
<sequence>MFILNLSAVLIFVAICSKATLEWGENCELENGSIGVCIEAAKCQQAYRSIKLGIGNKPKLCEYKGKDTTVCCDDGNVTEITGVRSVQACKKWGPILHLPPVRSIIGGSVQPSSTAEFPHMAALGYEDTEKNETYWGCGGSLISLKFVLTAAHCLHTMQFGPIKYVRLGDLNLRATNDDADPQDFLVSKTYGHPLYRSRVKYHDIALIELNRPAVITKFVQPACLNIHLNTSISSFTATGWGLLSFHGNAADHLQKSFLRYVNNTECRKSYDVNSRLLSEGVQEKYQICAGFETKDSCQGDSGGPLQSLTELGNYYIHGVTSFGKACLLTNSPVVYTRVANYIDWIEPIVWPNTK</sequence>
<dbReference type="Pfam" id="PF00089">
    <property type="entry name" value="Trypsin"/>
    <property type="match status" value="1"/>
</dbReference>
<protein>
    <submittedName>
        <fullName evidence="6 7">Venom protease-like isoform X1</fullName>
    </submittedName>
</protein>
<evidence type="ECO:0000259" key="4">
    <source>
        <dbReference type="PROSITE" id="PS50240"/>
    </source>
</evidence>
<dbReference type="InterPro" id="IPR043504">
    <property type="entry name" value="Peptidase_S1_PA_chymotrypsin"/>
</dbReference>
<keyword evidence="2" id="KW-0378">Hydrolase</keyword>
<dbReference type="SUPFAM" id="SSF50494">
    <property type="entry name" value="Trypsin-like serine proteases"/>
    <property type="match status" value="1"/>
</dbReference>
<dbReference type="GeneID" id="108567455"/>
<dbReference type="PANTHER" id="PTHR24258:SF136">
    <property type="entry name" value="GH06673P-RELATED"/>
    <property type="match status" value="1"/>
</dbReference>
<keyword evidence="2" id="KW-0720">Serine protease</keyword>
<feature type="signal peptide" evidence="3">
    <location>
        <begin position="1"/>
        <end position="24"/>
    </location>
</feature>
<reference evidence="6 7" key="1">
    <citation type="submission" date="2025-05" db="UniProtKB">
        <authorList>
            <consortium name="RefSeq"/>
        </authorList>
    </citation>
    <scope>IDENTIFICATION</scope>
    <source>
        <tissue evidence="6 7">Whole Larva</tissue>
    </source>
</reference>
<feature type="domain" description="Peptidase S1" evidence="4">
    <location>
        <begin position="104"/>
        <end position="350"/>
    </location>
</feature>
<organism evidence="5 7">
    <name type="scientific">Nicrophorus vespilloides</name>
    <name type="common">Boreal carrion beetle</name>
    <dbReference type="NCBI Taxonomy" id="110193"/>
    <lineage>
        <taxon>Eukaryota</taxon>
        <taxon>Metazoa</taxon>
        <taxon>Ecdysozoa</taxon>
        <taxon>Arthropoda</taxon>
        <taxon>Hexapoda</taxon>
        <taxon>Insecta</taxon>
        <taxon>Pterygota</taxon>
        <taxon>Neoptera</taxon>
        <taxon>Endopterygota</taxon>
        <taxon>Coleoptera</taxon>
        <taxon>Polyphaga</taxon>
        <taxon>Staphyliniformia</taxon>
        <taxon>Silphidae</taxon>
        <taxon>Nicrophorinae</taxon>
        <taxon>Nicrophorus</taxon>
    </lineage>
</organism>
<dbReference type="InterPro" id="IPR009003">
    <property type="entry name" value="Peptidase_S1_PA"/>
</dbReference>
<proteinExistence type="predicted"/>
<keyword evidence="2" id="KW-0645">Protease</keyword>
<keyword evidence="3" id="KW-0732">Signal</keyword>
<dbReference type="PRINTS" id="PR00722">
    <property type="entry name" value="CHYMOTRYPSIN"/>
</dbReference>